<keyword evidence="8" id="KW-0378">Hydrolase</keyword>
<evidence type="ECO:0000256" key="4">
    <source>
        <dbReference type="ARBA" id="ARBA00023172"/>
    </source>
</evidence>
<sequence length="196" mass="23163">MYSYIKWNILSIEDSKISVCVNNTWLGLEIFVSPITLSKLKSEDEIELQIYHHITEVSQTLFWFENLSEKKLFKSLLKIDWIWGKAAINILWLWIYNLFKAIEENDDKLLATIPWVGKKTALKIILEMKNKVEAWDLFSENKNLPLTKPHSIEIIETLTSMWYDKKKVEEIVKNIPWEITELKDKVIYCIKVLSGN</sequence>
<organism evidence="8">
    <name type="scientific">uncultured bacterium</name>
    <name type="common">gcode 4</name>
    <dbReference type="NCBI Taxonomy" id="1234023"/>
    <lineage>
        <taxon>Bacteria</taxon>
        <taxon>environmental samples</taxon>
    </lineage>
</organism>
<gene>
    <name evidence="6 8" type="primary">ruvA</name>
    <name evidence="8" type="ORF">ACD_4C00294G0002</name>
</gene>
<proteinExistence type="inferred from homology"/>
<dbReference type="GO" id="GO:0048476">
    <property type="term" value="C:Holliday junction resolvase complex"/>
    <property type="evidence" value="ECO:0007669"/>
    <property type="project" value="UniProtKB-UniRule"/>
</dbReference>
<comment type="subcellular location">
    <subcellularLocation>
        <location evidence="6">Cytoplasm</location>
    </subcellularLocation>
</comment>
<dbReference type="GO" id="GO:0006310">
    <property type="term" value="P:DNA recombination"/>
    <property type="evidence" value="ECO:0007669"/>
    <property type="project" value="UniProtKB-UniRule"/>
</dbReference>
<name>K2F5S4_9BACT</name>
<dbReference type="InterPro" id="IPR013849">
    <property type="entry name" value="DNA_helicase_Holl-junc_RuvA_I"/>
</dbReference>
<dbReference type="NCBIfam" id="TIGR00084">
    <property type="entry name" value="ruvA"/>
    <property type="match status" value="1"/>
</dbReference>
<feature type="domain" description="DNA helicase Holliday junction RuvA type" evidence="7">
    <location>
        <begin position="1"/>
        <end position="62"/>
    </location>
</feature>
<keyword evidence="4 6" id="KW-0233">DNA recombination</keyword>
<dbReference type="InterPro" id="IPR010994">
    <property type="entry name" value="RuvA_2-like"/>
</dbReference>
<feature type="region of interest" description="Domain III" evidence="6">
    <location>
        <begin position="153"/>
        <end position="196"/>
    </location>
</feature>
<keyword evidence="2 6" id="KW-0227">DNA damage</keyword>
<evidence type="ECO:0000256" key="2">
    <source>
        <dbReference type="ARBA" id="ARBA00022763"/>
    </source>
</evidence>
<dbReference type="Gene3D" id="1.10.150.20">
    <property type="entry name" value="5' to 3' exonuclease, C-terminal subdomain"/>
    <property type="match status" value="1"/>
</dbReference>
<evidence type="ECO:0000256" key="1">
    <source>
        <dbReference type="ARBA" id="ARBA00022490"/>
    </source>
</evidence>
<keyword evidence="1 6" id="KW-0963">Cytoplasm</keyword>
<dbReference type="GO" id="GO:0009378">
    <property type="term" value="F:four-way junction helicase activity"/>
    <property type="evidence" value="ECO:0007669"/>
    <property type="project" value="InterPro"/>
</dbReference>
<keyword evidence="8" id="KW-0067">ATP-binding</keyword>
<dbReference type="InterPro" id="IPR000085">
    <property type="entry name" value="RuvA"/>
</dbReference>
<evidence type="ECO:0000259" key="7">
    <source>
        <dbReference type="Pfam" id="PF01330"/>
    </source>
</evidence>
<dbReference type="Pfam" id="PF01330">
    <property type="entry name" value="RuvA_N"/>
    <property type="match status" value="1"/>
</dbReference>
<dbReference type="HAMAP" id="MF_00031">
    <property type="entry name" value="DNA_HJ_migration_RuvA"/>
    <property type="match status" value="1"/>
</dbReference>
<reference evidence="8" key="1">
    <citation type="journal article" date="2012" name="Science">
        <title>Fermentation, hydrogen, and sulfur metabolism in multiple uncultivated bacterial phyla.</title>
        <authorList>
            <person name="Wrighton K.C."/>
            <person name="Thomas B.C."/>
            <person name="Sharon I."/>
            <person name="Miller C.S."/>
            <person name="Castelle C.J."/>
            <person name="VerBerkmoes N.C."/>
            <person name="Wilkins M.J."/>
            <person name="Hettich R.L."/>
            <person name="Lipton M.S."/>
            <person name="Williams K.H."/>
            <person name="Long P.E."/>
            <person name="Banfield J.F."/>
        </authorList>
    </citation>
    <scope>NUCLEOTIDE SEQUENCE [LARGE SCALE GENOMIC DNA]</scope>
</reference>
<dbReference type="GO" id="GO:0006281">
    <property type="term" value="P:DNA repair"/>
    <property type="evidence" value="ECO:0007669"/>
    <property type="project" value="UniProtKB-UniRule"/>
</dbReference>
<evidence type="ECO:0000256" key="3">
    <source>
        <dbReference type="ARBA" id="ARBA00023125"/>
    </source>
</evidence>
<dbReference type="GO" id="GO:0005524">
    <property type="term" value="F:ATP binding"/>
    <property type="evidence" value="ECO:0007669"/>
    <property type="project" value="InterPro"/>
</dbReference>
<dbReference type="GO" id="GO:0000400">
    <property type="term" value="F:four-way junction DNA binding"/>
    <property type="evidence" value="ECO:0007669"/>
    <property type="project" value="UniProtKB-UniRule"/>
</dbReference>
<protein>
    <recommendedName>
        <fullName evidence="6">Holliday junction branch migration complex subunit RuvA</fullName>
    </recommendedName>
</protein>
<evidence type="ECO:0000256" key="5">
    <source>
        <dbReference type="ARBA" id="ARBA00023204"/>
    </source>
</evidence>
<keyword evidence="5 6" id="KW-0234">DNA repair</keyword>
<keyword evidence="8" id="KW-0547">Nucleotide-binding</keyword>
<dbReference type="AlphaFoldDB" id="K2F5S4"/>
<keyword evidence="8" id="KW-0347">Helicase</keyword>
<comment type="caution">
    <text evidence="8">The sequence shown here is derived from an EMBL/GenBank/DDBJ whole genome shotgun (WGS) entry which is preliminary data.</text>
</comment>
<dbReference type="EMBL" id="AMFJ01000810">
    <property type="protein sequence ID" value="EKE26431.1"/>
    <property type="molecule type" value="Genomic_DNA"/>
</dbReference>
<dbReference type="Gene3D" id="2.40.50.140">
    <property type="entry name" value="Nucleic acid-binding proteins"/>
    <property type="match status" value="1"/>
</dbReference>
<comment type="domain">
    <text evidence="6">Has three domains with a flexible linker between the domains II and III and assumes an 'L' shape. Domain III is highly mobile and contacts RuvB.</text>
</comment>
<comment type="function">
    <text evidence="6">The RuvA-RuvB-RuvC complex processes Holliday junction (HJ) DNA during genetic recombination and DNA repair, while the RuvA-RuvB complex plays an important role in the rescue of blocked DNA replication forks via replication fork reversal (RFR). RuvA specifically binds to HJ cruciform DNA, conferring on it an open structure. The RuvB hexamer acts as an ATP-dependent pump, pulling dsDNA into and through the RuvAB complex. HJ branch migration allows RuvC to scan DNA until it finds its consensus sequence, where it cleaves and resolves the cruciform DNA.</text>
</comment>
<evidence type="ECO:0000256" key="6">
    <source>
        <dbReference type="HAMAP-Rule" id="MF_00031"/>
    </source>
</evidence>
<accession>K2F5S4</accession>
<comment type="caution">
    <text evidence="6">Lacks conserved residue(s) required for the propagation of feature annotation.</text>
</comment>
<dbReference type="InterPro" id="IPR012340">
    <property type="entry name" value="NA-bd_OB-fold"/>
</dbReference>
<comment type="similarity">
    <text evidence="6">Belongs to the RuvA family.</text>
</comment>
<dbReference type="GO" id="GO:0005737">
    <property type="term" value="C:cytoplasm"/>
    <property type="evidence" value="ECO:0007669"/>
    <property type="project" value="UniProtKB-SubCell"/>
</dbReference>
<comment type="subunit">
    <text evidence="6">Homotetramer. Forms an RuvA(8)-RuvB(12)-Holliday junction (HJ) complex. HJ DNA is sandwiched between 2 RuvA tetramers; dsDNA enters through RuvA and exits via RuvB. An RuvB hexamer assembles on each DNA strand where it exits the tetramer. Each RuvB hexamer is contacted by two RuvA subunits (via domain III) on 2 adjacent RuvB subunits; this complex drives branch migration. In the full resolvosome a probable DNA-RuvA(4)-RuvB(12)-RuvC(2) complex forms which resolves the HJ.</text>
</comment>
<evidence type="ECO:0000313" key="8">
    <source>
        <dbReference type="EMBL" id="EKE26431.1"/>
    </source>
</evidence>
<keyword evidence="3 6" id="KW-0238">DNA-binding</keyword>
<dbReference type="SUPFAM" id="SSF47781">
    <property type="entry name" value="RuvA domain 2-like"/>
    <property type="match status" value="1"/>
</dbReference>